<organism evidence="3 4">
    <name type="scientific">Planktothrix paucivesiculata PCC 9631</name>
    <dbReference type="NCBI Taxonomy" id="671071"/>
    <lineage>
        <taxon>Bacteria</taxon>
        <taxon>Bacillati</taxon>
        <taxon>Cyanobacteriota</taxon>
        <taxon>Cyanophyceae</taxon>
        <taxon>Oscillatoriophycideae</taxon>
        <taxon>Oscillatoriales</taxon>
        <taxon>Microcoleaceae</taxon>
        <taxon>Planktothrix</taxon>
    </lineage>
</organism>
<dbReference type="Pfam" id="PF05729">
    <property type="entry name" value="NACHT"/>
    <property type="match status" value="1"/>
</dbReference>
<comment type="caution">
    <text evidence="3">The sequence shown here is derived from an EMBL/GenBank/DDBJ whole genome shotgun (WGS) entry which is preliminary data.</text>
</comment>
<feature type="transmembrane region" description="Helical" evidence="1">
    <location>
        <begin position="36"/>
        <end position="54"/>
    </location>
</feature>
<feature type="domain" description="NACHT" evidence="2">
    <location>
        <begin position="207"/>
        <end position="339"/>
    </location>
</feature>
<dbReference type="Gene3D" id="1.25.40.620">
    <property type="match status" value="1"/>
</dbReference>
<keyword evidence="1" id="KW-0812">Transmembrane</keyword>
<dbReference type="Pfam" id="PF05419">
    <property type="entry name" value="GUN4"/>
    <property type="match status" value="1"/>
</dbReference>
<gene>
    <name evidence="3" type="ORF">PL9631_100082</name>
</gene>
<dbReference type="AlphaFoldDB" id="A0A7Z9BIS8"/>
<evidence type="ECO:0000259" key="2">
    <source>
        <dbReference type="PROSITE" id="PS50837"/>
    </source>
</evidence>
<dbReference type="CDD" id="cd16383">
    <property type="entry name" value="GUN4"/>
    <property type="match status" value="1"/>
</dbReference>
<dbReference type="InterPro" id="IPR008629">
    <property type="entry name" value="GUN4-like"/>
</dbReference>
<evidence type="ECO:0000313" key="3">
    <source>
        <dbReference type="EMBL" id="VXD10466.1"/>
    </source>
</evidence>
<dbReference type="InterPro" id="IPR027417">
    <property type="entry name" value="P-loop_NTPase"/>
</dbReference>
<dbReference type="EMBL" id="CZCS02000002">
    <property type="protein sequence ID" value="VXD10466.1"/>
    <property type="molecule type" value="Genomic_DNA"/>
</dbReference>
<keyword evidence="4" id="KW-1185">Reference proteome</keyword>
<protein>
    <submittedName>
        <fullName evidence="3">GUN4 domain protein</fullName>
    </submittedName>
</protein>
<dbReference type="PROSITE" id="PS50837">
    <property type="entry name" value="NACHT"/>
    <property type="match status" value="1"/>
</dbReference>
<accession>A0A7Z9BIS8</accession>
<dbReference type="GO" id="GO:0046906">
    <property type="term" value="F:tetrapyrrole binding"/>
    <property type="evidence" value="ECO:0007669"/>
    <property type="project" value="TreeGrafter"/>
</dbReference>
<dbReference type="PANTHER" id="PTHR34800">
    <property type="entry name" value="TETRAPYRROLE-BINDING PROTEIN, CHLOROPLASTIC"/>
    <property type="match status" value="1"/>
</dbReference>
<evidence type="ECO:0000313" key="4">
    <source>
        <dbReference type="Proteomes" id="UP000182190"/>
    </source>
</evidence>
<dbReference type="SUPFAM" id="SSF52540">
    <property type="entry name" value="P-loop containing nucleoside triphosphate hydrolases"/>
    <property type="match status" value="1"/>
</dbReference>
<dbReference type="RefSeq" id="WP_083616132.1">
    <property type="nucleotide sequence ID" value="NZ_LR734982.1"/>
</dbReference>
<dbReference type="Proteomes" id="UP000182190">
    <property type="component" value="Unassembled WGS sequence"/>
</dbReference>
<dbReference type="InterPro" id="IPR007111">
    <property type="entry name" value="NACHT_NTPase"/>
</dbReference>
<dbReference type="PANTHER" id="PTHR34800:SF1">
    <property type="entry name" value="TETRAPYRROLE-BINDING PROTEIN, CHLOROPLASTIC"/>
    <property type="match status" value="1"/>
</dbReference>
<feature type="transmembrane region" description="Helical" evidence="1">
    <location>
        <begin position="61"/>
        <end position="77"/>
    </location>
</feature>
<keyword evidence="1" id="KW-0472">Membrane</keyword>
<evidence type="ECO:0000256" key="1">
    <source>
        <dbReference type="SAM" id="Phobius"/>
    </source>
</evidence>
<dbReference type="OrthoDB" id="135105at2"/>
<keyword evidence="1" id="KW-1133">Transmembrane helix</keyword>
<sequence>MSDQQRSQDSEKNLPASGEVEATKARKIVQGFTQTLLQLMPIGGSGFAFVSFLLQREWLQALLMFPVMVVTGVWAAYTESFLTRLREVYQERGRKDVDSLMGWLESADQTIQWQLAGTEDKYLRCQGSACCEYRTEGYSRGSFVPLLSDVFVPLELSGDFLRVISGEELPMPAGFRREDSELIQGSAPNELTIWDLLAKVKQYPVYSRMAILAWGGYGKTTLLKHITSTYAERRHRQYKAPEFLPVLLPLRKWQKVIATEQNLDLPSLIEKHHIPSLPEGTNLKLPPQWAKKQLKDGKMLVMFDGFDEVKPEWRRPVSTWLDKQMTDYQKAVFILTSRPAGYKDYIAANPPSCKLFVKPFNANQRERFVRQWYFAQERCARPGSKIPEVKRIADNNAANLLEQLHQRPELEILAKNPLLLNIMANLHRSYAGQQLPQQRSELYQDIFTLQLKDRPRYRGIDMLVPFPESQQVLQKLALALVVQNQPNVERQALETQISTHLQSLDFPNVAPSDFLNQIVDVSELIVKHDENYEFAHLSFQGYLAAAEIKTKKQEELLLNHWQNSWWKETILLYCAQVNPTNLIRKLLKIGNQEAVKLADECLKESLIKVDLTIETTLQKQRYQQLENYLKNKQWKEADQETYRMMLQTVRKEEGQWLDPEDLENLPCEDLRTINQLWLDYSNGKFGFSVQKEIYQSLGGTRKYNQGLWFKFGDRVGWRVKGKWLYYEDLTYDREAAPVGHFPLLVAFVGSEESVGGGGRWRLSLLSRKDL</sequence>
<reference evidence="3" key="1">
    <citation type="submission" date="2019-10" db="EMBL/GenBank/DDBJ databases">
        <authorList>
            <consortium name="Genoscope - CEA"/>
            <person name="William W."/>
        </authorList>
    </citation>
    <scope>NUCLEOTIDE SEQUENCE [LARGE SCALE GENOMIC DNA]</scope>
    <source>
        <strain evidence="3">BBR_PRJEB10994</strain>
    </source>
</reference>
<dbReference type="Gene3D" id="3.40.50.300">
    <property type="entry name" value="P-loop containing nucleotide triphosphate hydrolases"/>
    <property type="match status" value="1"/>
</dbReference>
<proteinExistence type="predicted"/>
<name>A0A7Z9BIS8_9CYAN</name>
<dbReference type="SUPFAM" id="SSF140869">
    <property type="entry name" value="GUN4-like"/>
    <property type="match status" value="1"/>
</dbReference>
<dbReference type="InterPro" id="IPR037215">
    <property type="entry name" value="GUN4-like_sf"/>
</dbReference>
<dbReference type="Gene3D" id="1.10.10.1770">
    <property type="entry name" value="Gun4-like"/>
    <property type="match status" value="1"/>
</dbReference>